<proteinExistence type="predicted"/>
<keyword evidence="2" id="KW-1185">Reference proteome</keyword>
<dbReference type="Proteomes" id="UP000279833">
    <property type="component" value="Unassembled WGS sequence"/>
</dbReference>
<reference evidence="1 2" key="2">
    <citation type="submission" date="2018-11" db="EMBL/GenBank/DDBJ databases">
        <authorList>
            <consortium name="Pathogen Informatics"/>
        </authorList>
    </citation>
    <scope>NUCLEOTIDE SEQUENCE [LARGE SCALE GENOMIC DNA]</scope>
    <source>
        <strain evidence="1">Dakar</strain>
        <strain evidence="2">Dakar, Senegal</strain>
    </source>
</reference>
<accession>A0A183KDY9</accession>
<name>A0A183KDY9_9TREM</name>
<dbReference type="WBParaSite" id="SCUD_0001323501-mRNA-1">
    <property type="protein sequence ID" value="SCUD_0001323501-mRNA-1"/>
    <property type="gene ID" value="SCUD_0001323501"/>
</dbReference>
<protein>
    <submittedName>
        <fullName evidence="1 3">Uncharacterized protein</fullName>
    </submittedName>
</protein>
<sequence length="151" mass="16265">MRYEEILRVSSSFRTGGRCQKFIPFPDEGAVLEVVRMSESPREVELDNAAAAATVAASIEDRINSSCMLKHPEPAEERATDDQNEGCRLEVFGLTTFITEASEDSLASLIGLVLSSKVGRNIGLVRTGSSFDSHSGLVSLLDCGAHIDTAM</sequence>
<dbReference type="EMBL" id="UZAK01035719">
    <property type="protein sequence ID" value="VDP51854.1"/>
    <property type="molecule type" value="Genomic_DNA"/>
</dbReference>
<evidence type="ECO:0000313" key="2">
    <source>
        <dbReference type="Proteomes" id="UP000279833"/>
    </source>
</evidence>
<organism evidence="3">
    <name type="scientific">Schistosoma curassoni</name>
    <dbReference type="NCBI Taxonomy" id="6186"/>
    <lineage>
        <taxon>Eukaryota</taxon>
        <taxon>Metazoa</taxon>
        <taxon>Spiralia</taxon>
        <taxon>Lophotrochozoa</taxon>
        <taxon>Platyhelminthes</taxon>
        <taxon>Trematoda</taxon>
        <taxon>Digenea</taxon>
        <taxon>Strigeidida</taxon>
        <taxon>Schistosomatoidea</taxon>
        <taxon>Schistosomatidae</taxon>
        <taxon>Schistosoma</taxon>
    </lineage>
</organism>
<evidence type="ECO:0000313" key="3">
    <source>
        <dbReference type="WBParaSite" id="SCUD_0001323501-mRNA-1"/>
    </source>
</evidence>
<dbReference type="AlphaFoldDB" id="A0A183KDY9"/>
<reference evidence="3" key="1">
    <citation type="submission" date="2016-06" db="UniProtKB">
        <authorList>
            <consortium name="WormBaseParasite"/>
        </authorList>
    </citation>
    <scope>IDENTIFICATION</scope>
</reference>
<evidence type="ECO:0000313" key="1">
    <source>
        <dbReference type="EMBL" id="VDP51854.1"/>
    </source>
</evidence>
<gene>
    <name evidence="1" type="ORF">SCUD_LOCUS13232</name>
</gene>